<name>A0AAU9AJM0_LYSEN</name>
<evidence type="ECO:0000313" key="1">
    <source>
        <dbReference type="EMBL" id="BAV96309.1"/>
    </source>
</evidence>
<accession>A0AAU9AJM0</accession>
<dbReference type="EMBL" id="AP014940">
    <property type="protein sequence ID" value="BAV96309.1"/>
    <property type="molecule type" value="Genomic_DNA"/>
</dbReference>
<protein>
    <submittedName>
        <fullName evidence="1">Uncharacterized protein</fullName>
    </submittedName>
</protein>
<dbReference type="AlphaFoldDB" id="A0AAU9AJM0"/>
<gene>
    <name evidence="1" type="ORF">LEN_0822</name>
</gene>
<sequence>MNVSEDSAQSEQSCLLEFLQDEWRRRSPVQLRRGVWISQHEAVAADALEVSVLSLPLRRAWWMDWDGIEPRQALSFKRFCDYLSPRGAQAPYEIGMSNFAAFPQAPFYCIDNTRGPLDGGGWRVRVTSSAVEVLERRWMS</sequence>
<organism evidence="1 2">
    <name type="scientific">Lysobacter enzymogenes</name>
    <dbReference type="NCBI Taxonomy" id="69"/>
    <lineage>
        <taxon>Bacteria</taxon>
        <taxon>Pseudomonadati</taxon>
        <taxon>Pseudomonadota</taxon>
        <taxon>Gammaproteobacteria</taxon>
        <taxon>Lysobacterales</taxon>
        <taxon>Lysobacteraceae</taxon>
        <taxon>Lysobacter</taxon>
    </lineage>
</organism>
<dbReference type="KEGG" id="lem:LEN_0822"/>
<dbReference type="Proteomes" id="UP000218824">
    <property type="component" value="Chromosome"/>
</dbReference>
<evidence type="ECO:0000313" key="2">
    <source>
        <dbReference type="Proteomes" id="UP000218824"/>
    </source>
</evidence>
<proteinExistence type="predicted"/>
<reference evidence="1 2" key="1">
    <citation type="journal article" date="2017" name="DNA Res.">
        <title>Complete genome sequence and expression profile of the commercial lytic enzyme producer Lysobacter enzymogenes M497-1.</title>
        <authorList>
            <person name="Takami H."/>
            <person name="Toyoda A."/>
            <person name="Uchiyama I."/>
            <person name="Itoh T."/>
            <person name="Takaki Y."/>
            <person name="Arai W."/>
            <person name="Nishi S."/>
            <person name="Kawai M."/>
            <person name="Shinya K."/>
            <person name="Ikeda H."/>
        </authorList>
    </citation>
    <scope>NUCLEOTIDE SEQUENCE [LARGE SCALE GENOMIC DNA]</scope>
    <source>
        <strain evidence="1 2">M497-1</strain>
    </source>
</reference>